<name>F6UZR0_CIOIN</name>
<dbReference type="CDD" id="cd21551">
    <property type="entry name" value="VEFS-box_SUZ12"/>
    <property type="match status" value="1"/>
</dbReference>
<dbReference type="Pfam" id="PF23320">
    <property type="entry name" value="Zn_SUZ12"/>
    <property type="match status" value="1"/>
</dbReference>
<dbReference type="GO" id="GO:0031490">
    <property type="term" value="F:chromatin DNA binding"/>
    <property type="evidence" value="ECO:0000318"/>
    <property type="project" value="GO_Central"/>
</dbReference>
<evidence type="ECO:0000256" key="8">
    <source>
        <dbReference type="SAM" id="MobiDB-lite"/>
    </source>
</evidence>
<reference evidence="11" key="2">
    <citation type="journal article" date="2008" name="Genome Biol.">
        <title>Improved genome assembly and evidence-based global gene model set for the chordate Ciona intestinalis: new insight into intron and operon populations.</title>
        <authorList>
            <person name="Satou Y."/>
            <person name="Mineta K."/>
            <person name="Ogasawara M."/>
            <person name="Sasakura Y."/>
            <person name="Shoguchi E."/>
            <person name="Ueno K."/>
            <person name="Yamada L."/>
            <person name="Matsumoto J."/>
            <person name="Wasserscheid J."/>
            <person name="Dewar K."/>
            <person name="Wiley G.B."/>
            <person name="Macmil S.L."/>
            <person name="Roe B.A."/>
            <person name="Zeller R.W."/>
            <person name="Hastings K.E."/>
            <person name="Lemaire P."/>
            <person name="Lindquist E."/>
            <person name="Endo T."/>
            <person name="Hotta K."/>
            <person name="Inaba K."/>
        </authorList>
    </citation>
    <scope>NUCLEOTIDE SEQUENCE [LARGE SCALE GENOMIC DNA]</scope>
    <source>
        <strain evidence="11">wild type</strain>
    </source>
</reference>
<feature type="domain" description="Polycomb protein VEFS-Box" evidence="9">
    <location>
        <begin position="494"/>
        <end position="612"/>
    </location>
</feature>
<keyword evidence="12" id="KW-1185">Reference proteome</keyword>
<dbReference type="GO" id="GO:0008270">
    <property type="term" value="F:zinc ion binding"/>
    <property type="evidence" value="ECO:0007669"/>
    <property type="project" value="UniProtKB-KW"/>
</dbReference>
<dbReference type="GO" id="GO:0006325">
    <property type="term" value="P:chromatin organization"/>
    <property type="evidence" value="ECO:0007669"/>
    <property type="project" value="UniProtKB-KW"/>
</dbReference>
<evidence type="ECO:0000256" key="1">
    <source>
        <dbReference type="ARBA" id="ARBA00007416"/>
    </source>
</evidence>
<keyword evidence="6" id="KW-0805">Transcription regulation</keyword>
<dbReference type="GO" id="GO:0016586">
    <property type="term" value="C:RSC-type complex"/>
    <property type="evidence" value="ECO:0000318"/>
    <property type="project" value="GO_Central"/>
</dbReference>
<reference evidence="11" key="3">
    <citation type="submission" date="2025-08" db="UniProtKB">
        <authorList>
            <consortium name="Ensembl"/>
        </authorList>
    </citation>
    <scope>IDENTIFICATION</scope>
</reference>
<dbReference type="CDD" id="cd21740">
    <property type="entry name" value="C2_II_SUZ12"/>
    <property type="match status" value="1"/>
</dbReference>
<dbReference type="STRING" id="7719.ENSCINP00000026260"/>
<dbReference type="Proteomes" id="UP000008144">
    <property type="component" value="Chromosome 14"/>
</dbReference>
<dbReference type="GO" id="GO:0035098">
    <property type="term" value="C:ESC/E(Z) complex"/>
    <property type="evidence" value="ECO:0000318"/>
    <property type="project" value="GO_Central"/>
</dbReference>
<keyword evidence="3" id="KW-0863">Zinc-finger</keyword>
<keyword evidence="4" id="KW-0862">Zinc</keyword>
<reference evidence="11" key="4">
    <citation type="submission" date="2025-09" db="UniProtKB">
        <authorList>
            <consortium name="Ensembl"/>
        </authorList>
    </citation>
    <scope>IDENTIFICATION</scope>
</reference>
<dbReference type="PANTHER" id="PTHR22597">
    <property type="entry name" value="POLYCOMB GROUP PROTEIN"/>
    <property type="match status" value="1"/>
</dbReference>
<evidence type="ECO:0000313" key="12">
    <source>
        <dbReference type="Proteomes" id="UP000008144"/>
    </source>
</evidence>
<dbReference type="EMBL" id="EAAA01001204">
    <property type="status" value="NOT_ANNOTATED_CDS"/>
    <property type="molecule type" value="Genomic_DNA"/>
</dbReference>
<dbReference type="InterPro" id="IPR019135">
    <property type="entry name" value="Polycomb_protein_VEFS-Box"/>
</dbReference>
<protein>
    <submittedName>
        <fullName evidence="11">Uncharacterized protein</fullName>
    </submittedName>
</protein>
<dbReference type="InParanoid" id="F6UZR0"/>
<dbReference type="OMA" id="VSQCAVN"/>
<dbReference type="GO" id="GO:0005634">
    <property type="term" value="C:nucleus"/>
    <property type="evidence" value="ECO:0000318"/>
    <property type="project" value="GO_Central"/>
</dbReference>
<dbReference type="InterPro" id="IPR057540">
    <property type="entry name" value="Znf_SUZ12"/>
</dbReference>
<keyword evidence="5" id="KW-0156">Chromatin regulator</keyword>
<accession>F6UZR0</accession>
<dbReference type="HOGENOM" id="CLU_014678_0_0_1"/>
<evidence type="ECO:0000313" key="11">
    <source>
        <dbReference type="Ensembl" id="ENSCINP00000026260.2"/>
    </source>
</evidence>
<evidence type="ECO:0000259" key="9">
    <source>
        <dbReference type="Pfam" id="PF09733"/>
    </source>
</evidence>
<feature type="region of interest" description="Disordered" evidence="8">
    <location>
        <begin position="120"/>
        <end position="142"/>
    </location>
</feature>
<evidence type="ECO:0000256" key="5">
    <source>
        <dbReference type="ARBA" id="ARBA00022853"/>
    </source>
</evidence>
<evidence type="ECO:0000256" key="7">
    <source>
        <dbReference type="ARBA" id="ARBA00023163"/>
    </source>
</evidence>
<evidence type="ECO:0000259" key="10">
    <source>
        <dbReference type="Pfam" id="PF23320"/>
    </source>
</evidence>
<evidence type="ECO:0000256" key="4">
    <source>
        <dbReference type="ARBA" id="ARBA00022833"/>
    </source>
</evidence>
<feature type="domain" description="Polycomb protein SUZ12-like zinc finger" evidence="10">
    <location>
        <begin position="361"/>
        <end position="429"/>
    </location>
</feature>
<keyword evidence="2" id="KW-0479">Metal-binding</keyword>
<proteinExistence type="inferred from homology"/>
<evidence type="ECO:0000256" key="3">
    <source>
        <dbReference type="ARBA" id="ARBA00022771"/>
    </source>
</evidence>
<dbReference type="AlphaFoldDB" id="F6UZR0"/>
<keyword evidence="7" id="KW-0804">Transcription</keyword>
<reference evidence="12" key="1">
    <citation type="journal article" date="2002" name="Science">
        <title>The draft genome of Ciona intestinalis: insights into chordate and vertebrate origins.</title>
        <authorList>
            <person name="Dehal P."/>
            <person name="Satou Y."/>
            <person name="Campbell R.K."/>
            <person name="Chapman J."/>
            <person name="Degnan B."/>
            <person name="De Tomaso A."/>
            <person name="Davidson B."/>
            <person name="Di Gregorio A."/>
            <person name="Gelpke M."/>
            <person name="Goodstein D.M."/>
            <person name="Harafuji N."/>
            <person name="Hastings K.E."/>
            <person name="Ho I."/>
            <person name="Hotta K."/>
            <person name="Huang W."/>
            <person name="Kawashima T."/>
            <person name="Lemaire P."/>
            <person name="Martinez D."/>
            <person name="Meinertzhagen I.A."/>
            <person name="Necula S."/>
            <person name="Nonaka M."/>
            <person name="Putnam N."/>
            <person name="Rash S."/>
            <person name="Saiga H."/>
            <person name="Satake M."/>
            <person name="Terry A."/>
            <person name="Yamada L."/>
            <person name="Wang H.G."/>
            <person name="Awazu S."/>
            <person name="Azumi K."/>
            <person name="Boore J."/>
            <person name="Branno M."/>
            <person name="Chin-Bow S."/>
            <person name="DeSantis R."/>
            <person name="Doyle S."/>
            <person name="Francino P."/>
            <person name="Keys D.N."/>
            <person name="Haga S."/>
            <person name="Hayashi H."/>
            <person name="Hino K."/>
            <person name="Imai K.S."/>
            <person name="Inaba K."/>
            <person name="Kano S."/>
            <person name="Kobayashi K."/>
            <person name="Kobayashi M."/>
            <person name="Lee B.I."/>
            <person name="Makabe K.W."/>
            <person name="Manohar C."/>
            <person name="Matassi G."/>
            <person name="Medina M."/>
            <person name="Mochizuki Y."/>
            <person name="Mount S."/>
            <person name="Morishita T."/>
            <person name="Miura S."/>
            <person name="Nakayama A."/>
            <person name="Nishizaka S."/>
            <person name="Nomoto H."/>
            <person name="Ohta F."/>
            <person name="Oishi K."/>
            <person name="Rigoutsos I."/>
            <person name="Sano M."/>
            <person name="Sasaki A."/>
            <person name="Sasakura Y."/>
            <person name="Shoguchi E."/>
            <person name="Shin-i T."/>
            <person name="Spagnuolo A."/>
            <person name="Stainier D."/>
            <person name="Suzuki M.M."/>
            <person name="Tassy O."/>
            <person name="Takatori N."/>
            <person name="Tokuoka M."/>
            <person name="Yagi K."/>
            <person name="Yoshizaki F."/>
            <person name="Wada S."/>
            <person name="Zhang C."/>
            <person name="Hyatt P.D."/>
            <person name="Larimer F."/>
            <person name="Detter C."/>
            <person name="Doggett N."/>
            <person name="Glavina T."/>
            <person name="Hawkins T."/>
            <person name="Richardson P."/>
            <person name="Lucas S."/>
            <person name="Kohara Y."/>
            <person name="Levine M."/>
            <person name="Satoh N."/>
            <person name="Rokhsar D.S."/>
        </authorList>
    </citation>
    <scope>NUCLEOTIDE SEQUENCE [LARGE SCALE GENOMIC DNA]</scope>
</reference>
<dbReference type="PANTHER" id="PTHR22597:SF0">
    <property type="entry name" value="POLYCOMB PROTEIN SUZ12"/>
    <property type="match status" value="1"/>
</dbReference>
<dbReference type="EMBL" id="EAAA01001203">
    <property type="status" value="NOT_ANNOTATED_CDS"/>
    <property type="molecule type" value="Genomic_DNA"/>
</dbReference>
<organism evidence="11 12">
    <name type="scientific">Ciona intestinalis</name>
    <name type="common">Transparent sea squirt</name>
    <name type="synonym">Ascidia intestinalis</name>
    <dbReference type="NCBI Taxonomy" id="7719"/>
    <lineage>
        <taxon>Eukaryota</taxon>
        <taxon>Metazoa</taxon>
        <taxon>Chordata</taxon>
        <taxon>Tunicata</taxon>
        <taxon>Ascidiacea</taxon>
        <taxon>Phlebobranchia</taxon>
        <taxon>Cionidae</taxon>
        <taxon>Ciona</taxon>
    </lineage>
</organism>
<evidence type="ECO:0000256" key="2">
    <source>
        <dbReference type="ARBA" id="ARBA00022723"/>
    </source>
</evidence>
<comment type="similarity">
    <text evidence="1">Belongs to the VEFS (VRN2-EMF2-FIS2-SU(Z)12) family.</text>
</comment>
<dbReference type="CDD" id="cd21750">
    <property type="entry name" value="ZnB-Zn_SUZ12"/>
    <property type="match status" value="1"/>
</dbReference>
<dbReference type="FunCoup" id="F6UZR0">
    <property type="interactions" value="451"/>
</dbReference>
<dbReference type="Pfam" id="PF09733">
    <property type="entry name" value="VEFS-Box"/>
    <property type="match status" value="1"/>
</dbReference>
<evidence type="ECO:0000256" key="6">
    <source>
        <dbReference type="ARBA" id="ARBA00023015"/>
    </source>
</evidence>
<dbReference type="Ensembl" id="ENSCINT00000026506.2">
    <property type="protein sequence ID" value="ENSCINP00000026260.2"/>
    <property type="gene ID" value="ENSCING00000014546.2"/>
</dbReference>
<sequence>DREEFLRAFEKPTQIYRFLRARHCISPIFLHRSLFYMQDRCSRTNGRRKLFRVNNLLKSCQSKLPEPIPPQYNQLKILVSAFCIDPGVANENYLQKKYSDVETEVCIRKSLRCRRKDNESQQTEDLIGSTEVPVNPKSSRFPHESEAITLNTDDMQCSRDGQPVKTYTLVFRVFETQDELRSTTSAMRNYRSIDTADDPETQATKNSLNLAPSEKTAIYEAELSIFSADKETLLVDGEYELSMTRKLPDENDYKRNATWEALDGGRNIEALSAMNNCPLLKFSLKWSEEGCSGPLAGLESSTSEPDAKRMRRRTNKNLGEDASGNPASNVPVFPVDSVEYRKSNMKKKSNQNREDGNQRKQVVFYQFIYNSETQQQTEARDDLYCPWCQLNCITLYSLVKHLKVCHPRFNFAYVPQENGSSIEVSVNECYDSSYCGNPQFIFAQPGMAFSRRGPVRRIQVTDTLVYRPKRERHSLNMDLNELLEKEENETSPAAHYAAGHHRLYFHSETVVPIRPCEFDVDSEEETDPEWLRAHTTKMLDEFTDVNDGEKPIMKLWNLYIMKHSCIADAQMLSTCREFLNQYTTLIVKHSLRRNLLLHFVTLVDFGVLKASAL</sequence>
<dbReference type="GeneTree" id="ENSGT00390000012364"/>